<evidence type="ECO:0000313" key="4">
    <source>
        <dbReference type="EMBL" id="KAF6731228.1"/>
    </source>
</evidence>
<dbReference type="GO" id="GO:0031436">
    <property type="term" value="C:BRCA1-BARD1 complex"/>
    <property type="evidence" value="ECO:0007669"/>
    <property type="project" value="TreeGrafter"/>
</dbReference>
<dbReference type="EMBL" id="WKFB01000217">
    <property type="protein sequence ID" value="KAF6731228.1"/>
    <property type="molecule type" value="Genomic_DNA"/>
</dbReference>
<dbReference type="InterPro" id="IPR036770">
    <property type="entry name" value="Ankyrin_rpt-contain_sf"/>
</dbReference>
<reference evidence="4" key="1">
    <citation type="journal article" name="BMC Genomics">
        <title>Long-read sequencing and de novo genome assembly of marine medaka (Oryzias melastigma).</title>
        <authorList>
            <person name="Liang P."/>
            <person name="Saqib H.S.A."/>
            <person name="Ni X."/>
            <person name="Shen Y."/>
        </authorList>
    </citation>
    <scope>NUCLEOTIDE SEQUENCE</scope>
    <source>
        <strain evidence="4">Bigg-433</strain>
    </source>
</reference>
<dbReference type="GO" id="GO:0004842">
    <property type="term" value="F:ubiquitin-protein transferase activity"/>
    <property type="evidence" value="ECO:0007669"/>
    <property type="project" value="TreeGrafter"/>
</dbReference>
<dbReference type="PANTHER" id="PTHR24171">
    <property type="entry name" value="ANKYRIN REPEAT DOMAIN-CONTAINING PROTEIN 39-RELATED"/>
    <property type="match status" value="1"/>
</dbReference>
<dbReference type="GO" id="GO:0085020">
    <property type="term" value="P:protein K6-linked ubiquitination"/>
    <property type="evidence" value="ECO:0007669"/>
    <property type="project" value="TreeGrafter"/>
</dbReference>
<dbReference type="PROSITE" id="PS50088">
    <property type="entry name" value="ANK_REPEAT"/>
    <property type="match status" value="2"/>
</dbReference>
<feature type="repeat" description="ANK" evidence="3">
    <location>
        <begin position="64"/>
        <end position="96"/>
    </location>
</feature>
<evidence type="ECO:0000313" key="5">
    <source>
        <dbReference type="Proteomes" id="UP000646548"/>
    </source>
</evidence>
<keyword evidence="1" id="KW-0677">Repeat</keyword>
<dbReference type="InterPro" id="IPR002110">
    <property type="entry name" value="Ankyrin_rpt"/>
</dbReference>
<feature type="repeat" description="ANK" evidence="3">
    <location>
        <begin position="97"/>
        <end position="129"/>
    </location>
</feature>
<evidence type="ECO:0000256" key="1">
    <source>
        <dbReference type="ARBA" id="ARBA00022737"/>
    </source>
</evidence>
<gene>
    <name evidence="4" type="ORF">FQA47_015117</name>
</gene>
<evidence type="ECO:0000256" key="2">
    <source>
        <dbReference type="ARBA" id="ARBA00023043"/>
    </source>
</evidence>
<evidence type="ECO:0000256" key="3">
    <source>
        <dbReference type="PROSITE-ProRule" id="PRU00023"/>
    </source>
</evidence>
<dbReference type="Pfam" id="PF12796">
    <property type="entry name" value="Ank_2"/>
    <property type="match status" value="1"/>
</dbReference>
<dbReference type="Gene3D" id="1.25.40.20">
    <property type="entry name" value="Ankyrin repeat-containing domain"/>
    <property type="match status" value="1"/>
</dbReference>
<accession>A0A834CR62</accession>
<keyword evidence="2 3" id="KW-0040">ANK repeat</keyword>
<comment type="caution">
    <text evidence="4">The sequence shown here is derived from an EMBL/GenBank/DDBJ whole genome shotgun (WGS) entry which is preliminary data.</text>
</comment>
<dbReference type="SUPFAM" id="SSF48403">
    <property type="entry name" value="Ankyrin repeat"/>
    <property type="match status" value="1"/>
</dbReference>
<dbReference type="AlphaFoldDB" id="A0A834CR62"/>
<dbReference type="SMART" id="SM00248">
    <property type="entry name" value="ANK"/>
    <property type="match status" value="2"/>
</dbReference>
<sequence length="148" mass="16691">MGETNTFSRERERKRVTELKTHSLSQEVDAALLLYKPHSHSENNLTHTLTDSRKKEDANRLLESTGYPIHFVSDFGHKDVLEYLISIGADVNAKDKYGMTPLLSACYENHVACVKLLLEKGADKRIKGPDNQTAIDVADSEEMKALFK</sequence>
<proteinExistence type="predicted"/>
<protein>
    <submittedName>
        <fullName evidence="4">Myotrophin</fullName>
    </submittedName>
</protein>
<dbReference type="PROSITE" id="PS50297">
    <property type="entry name" value="ANK_REP_REGION"/>
    <property type="match status" value="2"/>
</dbReference>
<dbReference type="PANTHER" id="PTHR24171:SF8">
    <property type="entry name" value="BRCA1-ASSOCIATED RING DOMAIN PROTEIN 1"/>
    <property type="match status" value="1"/>
</dbReference>
<name>A0A834CR62_ORYME</name>
<organism evidence="4 5">
    <name type="scientific">Oryzias melastigma</name>
    <name type="common">Marine medaka</name>
    <dbReference type="NCBI Taxonomy" id="30732"/>
    <lineage>
        <taxon>Eukaryota</taxon>
        <taxon>Metazoa</taxon>
        <taxon>Chordata</taxon>
        <taxon>Craniata</taxon>
        <taxon>Vertebrata</taxon>
        <taxon>Euteleostomi</taxon>
        <taxon>Actinopterygii</taxon>
        <taxon>Neopterygii</taxon>
        <taxon>Teleostei</taxon>
        <taxon>Neoteleostei</taxon>
        <taxon>Acanthomorphata</taxon>
        <taxon>Ovalentaria</taxon>
        <taxon>Atherinomorphae</taxon>
        <taxon>Beloniformes</taxon>
        <taxon>Adrianichthyidae</taxon>
        <taxon>Oryziinae</taxon>
        <taxon>Oryzias</taxon>
    </lineage>
</organism>
<dbReference type="Proteomes" id="UP000646548">
    <property type="component" value="Unassembled WGS sequence"/>
</dbReference>
<dbReference type="GO" id="GO:0070531">
    <property type="term" value="C:BRCA1-A complex"/>
    <property type="evidence" value="ECO:0007669"/>
    <property type="project" value="TreeGrafter"/>
</dbReference>